<proteinExistence type="predicted"/>
<evidence type="ECO:0000313" key="2">
    <source>
        <dbReference type="Proteomes" id="UP001199528"/>
    </source>
</evidence>
<gene>
    <name evidence="1" type="ORF">LF296_11960</name>
</gene>
<accession>A0AAJ6NGQ5</accession>
<name>A0AAJ6NGQ5_9GAMM</name>
<protein>
    <submittedName>
        <fullName evidence="1">Uncharacterized protein</fullName>
    </submittedName>
</protein>
<reference evidence="1" key="1">
    <citation type="journal article" date="2022" name="Front Environ Sci">
        <title>Complete genome sequence analysis of a novel alkane-degrading bacterial strain, Acinetobacter vivianii KJ-1, and its diesel degradation ability.</title>
        <authorList>
            <person name="Zhang Y."/>
            <person name="Song F."/>
            <person name="Wang J."/>
            <person name="Zhao Q."/>
            <person name="Zheng L."/>
            <person name="Wang Z."/>
            <person name="Zhang X."/>
            <person name="Gao Y."/>
            <person name="Chen G."/>
            <person name="Huang Y."/>
        </authorList>
    </citation>
    <scope>NUCLEOTIDE SEQUENCE</scope>
    <source>
        <strain evidence="1">KJ-1</strain>
    </source>
</reference>
<dbReference type="RefSeq" id="WP_272654471.1">
    <property type="nucleotide sequence ID" value="NZ_CP085083.1"/>
</dbReference>
<sequence length="218" mass="26002">MKNLKYLLIQPELGLWSEGNNARIRDESRSLGLFLELIFKEEKIKTKTFHGIYIKSAKIPKDPYCINNLLILDVDFNEDSYPAKEDTREINEYLISRLKDGILRIQDEYPEIVAVIIQGVEDFRRLNYECSWIHKKKKMGERTIRLKCILNVKLFNLYLELLDKNKNIVISKLILETPPNEYCFKHRFRDLIVEKNGDIVVTNFLLEEWYRLNLFNLE</sequence>
<reference evidence="1" key="2">
    <citation type="submission" date="2023-02" db="EMBL/GenBank/DDBJ databases">
        <authorList>
            <person name="Huang Y."/>
            <person name="Zhang Y."/>
            <person name="Zhang T."/>
            <person name="Wang J."/>
        </authorList>
    </citation>
    <scope>NUCLEOTIDE SEQUENCE</scope>
    <source>
        <strain evidence="1">KJ-1</strain>
    </source>
</reference>
<dbReference type="KEGG" id="aviv:LF296_11960"/>
<dbReference type="AlphaFoldDB" id="A0AAJ6NGQ5"/>
<organism evidence="1 2">
    <name type="scientific">Acinetobacter vivianii</name>
    <dbReference type="NCBI Taxonomy" id="1776742"/>
    <lineage>
        <taxon>Bacteria</taxon>
        <taxon>Pseudomonadati</taxon>
        <taxon>Pseudomonadota</taxon>
        <taxon>Gammaproteobacteria</taxon>
        <taxon>Moraxellales</taxon>
        <taxon>Moraxellaceae</taxon>
        <taxon>Acinetobacter</taxon>
    </lineage>
</organism>
<dbReference type="EMBL" id="CP085083">
    <property type="protein sequence ID" value="WDZ50041.1"/>
    <property type="molecule type" value="Genomic_DNA"/>
</dbReference>
<evidence type="ECO:0000313" key="1">
    <source>
        <dbReference type="EMBL" id="WDZ50041.1"/>
    </source>
</evidence>
<dbReference type="Proteomes" id="UP001199528">
    <property type="component" value="Chromosome"/>
</dbReference>